<dbReference type="Proteomes" id="UP000076532">
    <property type="component" value="Unassembled WGS sequence"/>
</dbReference>
<dbReference type="STRING" id="436010.A0A165ZG69"/>
<reference evidence="2 3" key="1">
    <citation type="journal article" date="2016" name="Mol. Biol. Evol.">
        <title>Comparative Genomics of Early-Diverging Mushroom-Forming Fungi Provides Insights into the Origins of Lignocellulose Decay Capabilities.</title>
        <authorList>
            <person name="Nagy L.G."/>
            <person name="Riley R."/>
            <person name="Tritt A."/>
            <person name="Adam C."/>
            <person name="Daum C."/>
            <person name="Floudas D."/>
            <person name="Sun H."/>
            <person name="Yadav J.S."/>
            <person name="Pangilinan J."/>
            <person name="Larsson K.H."/>
            <person name="Matsuura K."/>
            <person name="Barry K."/>
            <person name="Labutti K."/>
            <person name="Kuo R."/>
            <person name="Ohm R.A."/>
            <person name="Bhattacharya S.S."/>
            <person name="Shirouzu T."/>
            <person name="Yoshinaga Y."/>
            <person name="Martin F.M."/>
            <person name="Grigoriev I.V."/>
            <person name="Hibbett D.S."/>
        </authorList>
    </citation>
    <scope>NUCLEOTIDE SEQUENCE [LARGE SCALE GENOMIC DNA]</scope>
    <source>
        <strain evidence="2 3">CBS 109695</strain>
    </source>
</reference>
<accession>A0A165ZG69</accession>
<evidence type="ECO:0000313" key="3">
    <source>
        <dbReference type="Proteomes" id="UP000076532"/>
    </source>
</evidence>
<evidence type="ECO:0000259" key="1">
    <source>
        <dbReference type="PROSITE" id="PS50181"/>
    </source>
</evidence>
<sequence length="536" mass="59225">MLLEIAGSQDEHSKQPSPLTHTLPYELLLKILDMLDFRALVVCTQICHHIRNIVSEASSLQYAIELGVNGMENGPSGGLNHADRLKRLLDYEQAWADLKWTSDTVIPMVSSSTLWELAGGVLAQSASSRDSLLFTQLPSKLRNIEEKRWGVDISRFKVRDFTMDPSQDLLILVGRAHTIPHARRPRSEHGIKLLRMSTGALHDAAATPELVSSVPMSGEGVSLVMRPCGDCVAILFKHPGQRRCALRVWNWKTGRVQLALSGVGLRSFGFLDEQRIIVATHIDLATKGLQPNLVIYDFSQASDEMVALEDSSYLCSFMLPVPGDWTERLDIEIQADPAPSFVPDAALSVPFFASREGRMNVVTLVLTNGIEIQSFAFMIPSSTLSKHITCLPAGQGHVLNWNEWGPNGSRMIFKPQHSNTWVCHVYGLRYTTPDDMSDDDGATSISVYDFNPLPIWRANSASSEQGQVTEAITIDTDGVFAAPVTTSLPYRLSKVCWGPEEDATDFGRFGSVMCSEDSLIVVGAGFGHRYYRVLSF</sequence>
<dbReference type="OrthoDB" id="2745718at2759"/>
<name>A0A165ZG69_9AGAM</name>
<proteinExistence type="predicted"/>
<protein>
    <recommendedName>
        <fullName evidence="1">F-box domain-containing protein</fullName>
    </recommendedName>
</protein>
<dbReference type="Pfam" id="PF12937">
    <property type="entry name" value="F-box-like"/>
    <property type="match status" value="1"/>
</dbReference>
<keyword evidence="3" id="KW-1185">Reference proteome</keyword>
<dbReference type="AlphaFoldDB" id="A0A165ZG69"/>
<dbReference type="EMBL" id="KV417678">
    <property type="protein sequence ID" value="KZP10549.1"/>
    <property type="molecule type" value="Genomic_DNA"/>
</dbReference>
<dbReference type="PROSITE" id="PS50181">
    <property type="entry name" value="FBOX"/>
    <property type="match status" value="1"/>
</dbReference>
<dbReference type="Gene3D" id="1.20.1280.50">
    <property type="match status" value="1"/>
</dbReference>
<gene>
    <name evidence="2" type="ORF">FIBSPDRAFT_801120</name>
</gene>
<dbReference type="SUPFAM" id="SSF81383">
    <property type="entry name" value="F-box domain"/>
    <property type="match status" value="1"/>
</dbReference>
<dbReference type="InterPro" id="IPR001810">
    <property type="entry name" value="F-box_dom"/>
</dbReference>
<feature type="domain" description="F-box" evidence="1">
    <location>
        <begin position="17"/>
        <end position="63"/>
    </location>
</feature>
<organism evidence="2 3">
    <name type="scientific">Athelia psychrophila</name>
    <dbReference type="NCBI Taxonomy" id="1759441"/>
    <lineage>
        <taxon>Eukaryota</taxon>
        <taxon>Fungi</taxon>
        <taxon>Dikarya</taxon>
        <taxon>Basidiomycota</taxon>
        <taxon>Agaricomycotina</taxon>
        <taxon>Agaricomycetes</taxon>
        <taxon>Agaricomycetidae</taxon>
        <taxon>Atheliales</taxon>
        <taxon>Atheliaceae</taxon>
        <taxon>Athelia</taxon>
    </lineage>
</organism>
<dbReference type="InterPro" id="IPR036047">
    <property type="entry name" value="F-box-like_dom_sf"/>
</dbReference>
<evidence type="ECO:0000313" key="2">
    <source>
        <dbReference type="EMBL" id="KZP10549.1"/>
    </source>
</evidence>
<dbReference type="CDD" id="cd09917">
    <property type="entry name" value="F-box_SF"/>
    <property type="match status" value="1"/>
</dbReference>